<dbReference type="Pfam" id="PF01593">
    <property type="entry name" value="Amino_oxidase"/>
    <property type="match status" value="1"/>
</dbReference>
<dbReference type="RefSeq" id="WP_338887640.1">
    <property type="nucleotide sequence ID" value="NZ_CP147846.1"/>
</dbReference>
<dbReference type="InterPro" id="IPR036188">
    <property type="entry name" value="FAD/NAD-bd_sf"/>
</dbReference>
<feature type="domain" description="Amine oxidase" evidence="1">
    <location>
        <begin position="34"/>
        <end position="463"/>
    </location>
</feature>
<protein>
    <submittedName>
        <fullName evidence="2">FAD-dependent oxidoreductase</fullName>
    </submittedName>
</protein>
<keyword evidence="3" id="KW-1185">Reference proteome</keyword>
<organism evidence="2 3">
    <name type="scientific">Rhodococcus sovatensis</name>
    <dbReference type="NCBI Taxonomy" id="1805840"/>
    <lineage>
        <taxon>Bacteria</taxon>
        <taxon>Bacillati</taxon>
        <taxon>Actinomycetota</taxon>
        <taxon>Actinomycetes</taxon>
        <taxon>Mycobacteriales</taxon>
        <taxon>Nocardiaceae</taxon>
        <taxon>Rhodococcus</taxon>
    </lineage>
</organism>
<accession>A0ABZ2PFX6</accession>
<proteinExistence type="predicted"/>
<dbReference type="InterPro" id="IPR002937">
    <property type="entry name" value="Amino_oxidase"/>
</dbReference>
<evidence type="ECO:0000313" key="3">
    <source>
        <dbReference type="Proteomes" id="UP001432000"/>
    </source>
</evidence>
<dbReference type="Proteomes" id="UP001432000">
    <property type="component" value="Chromosome"/>
</dbReference>
<sequence>MSDRRRVVHTAPPGYSSAESLSAVPRVAVVGGGIAGLSAATALAERGVSVVVLEQEGYLGGRVGGWSTTLDDGSPVTMSRGFHAFFRQYYNLRNLLERSDPGLTRLHAVEDYPLIDGDGRIDGFKGLPPTPPLNAFAFVKRSPTFKWRDLGNLSGLAALPLMTVSVPETFDKLDDVSAAEFLRRINFPEAARHLAFGVFSRSFFADPEKMSAAELAMMFHIYFLGSSEGLVFDVPTGPYPQTLWDPLGEYLSGLGVEIRTGVSVEKIERGFTVDGEKFDAVVLATDVGGLRKLAGNLGTDEWRSDVAALENTPAFLVHRVWLDKPVNADRPAFIGTGGMPPIDNISILERFEDEAAEWAARTGGSVVELHAYAATDSEELTREQLIARMHEIYPETASAVVVSSRSEWRDDCPMFGLGHFARRPTVRTPEPGLVLAGDGIRIDLPVALMERAATTGLHAANTLLASWGVAGHDIVTVPVKGRFRMFDKIDSWTAGLQKA</sequence>
<evidence type="ECO:0000313" key="2">
    <source>
        <dbReference type="EMBL" id="WXG67834.1"/>
    </source>
</evidence>
<reference evidence="2 3" key="1">
    <citation type="submission" date="2024-03" db="EMBL/GenBank/DDBJ databases">
        <title>Natural products discovery in diverse microorganisms through a two-stage MS feature dereplication strategy.</title>
        <authorList>
            <person name="Zhang R."/>
        </authorList>
    </citation>
    <scope>NUCLEOTIDE SEQUENCE [LARGE SCALE GENOMIC DNA]</scope>
    <source>
        <strain evidence="2 3">18930</strain>
    </source>
</reference>
<name>A0ABZ2PFX6_9NOCA</name>
<dbReference type="PANTHER" id="PTHR42923:SF43">
    <property type="entry name" value="AMINE OXIDASE"/>
    <property type="match status" value="1"/>
</dbReference>
<dbReference type="EMBL" id="CP147846">
    <property type="protein sequence ID" value="WXG67834.1"/>
    <property type="molecule type" value="Genomic_DNA"/>
</dbReference>
<dbReference type="SUPFAM" id="SSF51905">
    <property type="entry name" value="FAD/NAD(P)-binding domain"/>
    <property type="match status" value="1"/>
</dbReference>
<dbReference type="PANTHER" id="PTHR42923">
    <property type="entry name" value="PROTOPORPHYRINOGEN OXIDASE"/>
    <property type="match status" value="1"/>
</dbReference>
<dbReference type="Gene3D" id="3.50.50.60">
    <property type="entry name" value="FAD/NAD(P)-binding domain"/>
    <property type="match status" value="2"/>
</dbReference>
<dbReference type="InterPro" id="IPR050464">
    <property type="entry name" value="Zeta_carotene_desat/Oxidored"/>
</dbReference>
<gene>
    <name evidence="2" type="ORF">WDS16_21825</name>
</gene>
<evidence type="ECO:0000259" key="1">
    <source>
        <dbReference type="Pfam" id="PF01593"/>
    </source>
</evidence>
<dbReference type="Gene3D" id="3.90.660.50">
    <property type="match status" value="1"/>
</dbReference>